<accession>A0ABN9T9K7</accession>
<evidence type="ECO:0000256" key="1">
    <source>
        <dbReference type="SAM" id="MobiDB-lite"/>
    </source>
</evidence>
<feature type="region of interest" description="Disordered" evidence="1">
    <location>
        <begin position="95"/>
        <end position="118"/>
    </location>
</feature>
<dbReference type="EMBL" id="CAUYUJ010014482">
    <property type="protein sequence ID" value="CAK0841803.1"/>
    <property type="molecule type" value="Genomic_DNA"/>
</dbReference>
<proteinExistence type="predicted"/>
<protein>
    <submittedName>
        <fullName evidence="2">Uncharacterized protein</fullName>
    </submittedName>
</protein>
<organism evidence="2 3">
    <name type="scientific">Prorocentrum cordatum</name>
    <dbReference type="NCBI Taxonomy" id="2364126"/>
    <lineage>
        <taxon>Eukaryota</taxon>
        <taxon>Sar</taxon>
        <taxon>Alveolata</taxon>
        <taxon>Dinophyceae</taxon>
        <taxon>Prorocentrales</taxon>
        <taxon>Prorocentraceae</taxon>
        <taxon>Prorocentrum</taxon>
    </lineage>
</organism>
<gene>
    <name evidence="2" type="ORF">PCOR1329_LOCUS36906</name>
</gene>
<sequence length="280" mass="30619">MISTLCHDKMLCYKNAQGNQHMPGQEKAQGYEKALSHPRTLVHQGTPGHESARGSEQIPLGHEKALCCESRLGHECALCHEEALGHMTYYEKPPSHQRALGRQDALGRETTHESEPRLEEALGDQNTLGHENTLGHATALVYEEALSRRSRLGHRHNLGHEQAARDLHGAEGELGDRDASAERWEFKSCAVANKAKRTTVECARCASKKALAAIFFQAAVGVQYYDMSVHGYVFSRLCDLAANATAGVNFLLEELRNDKATFGTSCLGSLSSSPRASLAS</sequence>
<comment type="caution">
    <text evidence="2">The sequence shown here is derived from an EMBL/GenBank/DDBJ whole genome shotgun (WGS) entry which is preliminary data.</text>
</comment>
<dbReference type="Proteomes" id="UP001189429">
    <property type="component" value="Unassembled WGS sequence"/>
</dbReference>
<name>A0ABN9T9K7_9DINO</name>
<evidence type="ECO:0000313" key="3">
    <source>
        <dbReference type="Proteomes" id="UP001189429"/>
    </source>
</evidence>
<keyword evidence="3" id="KW-1185">Reference proteome</keyword>
<evidence type="ECO:0000313" key="2">
    <source>
        <dbReference type="EMBL" id="CAK0841803.1"/>
    </source>
</evidence>
<reference evidence="2" key="1">
    <citation type="submission" date="2023-10" db="EMBL/GenBank/DDBJ databases">
        <authorList>
            <person name="Chen Y."/>
            <person name="Shah S."/>
            <person name="Dougan E. K."/>
            <person name="Thang M."/>
            <person name="Chan C."/>
        </authorList>
    </citation>
    <scope>NUCLEOTIDE SEQUENCE [LARGE SCALE GENOMIC DNA]</scope>
</reference>
<feature type="compositionally biased region" description="Basic and acidic residues" evidence="1">
    <location>
        <begin position="105"/>
        <end position="118"/>
    </location>
</feature>